<organism evidence="1 2">
    <name type="scientific">Thiorhodovibrio frisius</name>
    <dbReference type="NCBI Taxonomy" id="631362"/>
    <lineage>
        <taxon>Bacteria</taxon>
        <taxon>Pseudomonadati</taxon>
        <taxon>Pseudomonadota</taxon>
        <taxon>Gammaproteobacteria</taxon>
        <taxon>Chromatiales</taxon>
        <taxon>Chromatiaceae</taxon>
        <taxon>Thiorhodovibrio</taxon>
    </lineage>
</organism>
<name>H8Z7A4_9GAMM</name>
<evidence type="ECO:0000313" key="2">
    <source>
        <dbReference type="Proteomes" id="UP000002964"/>
    </source>
</evidence>
<reference evidence="2" key="1">
    <citation type="submission" date="2011-06" db="EMBL/GenBank/DDBJ databases">
        <authorList>
            <consortium name="US DOE Joint Genome Institute (JGI-PGF)"/>
            <person name="Lucas S."/>
            <person name="Han J."/>
            <person name="Lapidus A."/>
            <person name="Cheng J.-F."/>
            <person name="Goodwin L."/>
            <person name="Pitluck S."/>
            <person name="Peters L."/>
            <person name="Land M.L."/>
            <person name="Hauser L."/>
            <person name="Vogl K."/>
            <person name="Liu Z."/>
            <person name="Overmann J."/>
            <person name="Frigaard N.-U."/>
            <person name="Bryant D.A."/>
            <person name="Woyke T.J."/>
        </authorList>
    </citation>
    <scope>NUCLEOTIDE SEQUENCE [LARGE SCALE GENOMIC DNA]</scope>
    <source>
        <strain evidence="2">970</strain>
    </source>
</reference>
<sequence>MNAPLSMQQLVPAWQSLQAVAPLTHISNEAEYARMTQLLHQLLDVVRDDARHPLYSLVAVVGDVIETYERDQDPVTGGEAPQWPI</sequence>
<gene>
    <name evidence="1" type="ORF">Thi970DRAFT_03424</name>
</gene>
<dbReference type="Proteomes" id="UP000002964">
    <property type="component" value="Unassembled WGS sequence"/>
</dbReference>
<protein>
    <submittedName>
        <fullName evidence="1">Uncharacterized protein</fullName>
    </submittedName>
</protein>
<proteinExistence type="predicted"/>
<evidence type="ECO:0000313" key="1">
    <source>
        <dbReference type="EMBL" id="EIC19820.1"/>
    </source>
</evidence>
<dbReference type="OrthoDB" id="5771335at2"/>
<dbReference type="AlphaFoldDB" id="H8Z7A4"/>
<accession>H8Z7A4</accession>
<dbReference type="RefSeq" id="WP_009150223.1">
    <property type="nucleotide sequence ID" value="NZ_CP121471.1"/>
</dbReference>
<dbReference type="EMBL" id="JH603170">
    <property type="protein sequence ID" value="EIC19820.1"/>
    <property type="molecule type" value="Genomic_DNA"/>
</dbReference>
<keyword evidence="2" id="KW-1185">Reference proteome</keyword>
<reference evidence="1 2" key="2">
    <citation type="submission" date="2011-11" db="EMBL/GenBank/DDBJ databases">
        <authorList>
            <consortium name="US DOE Joint Genome Institute"/>
            <person name="Lucas S."/>
            <person name="Han J."/>
            <person name="Lapidus A."/>
            <person name="Cheng J.-F."/>
            <person name="Goodwin L."/>
            <person name="Pitluck S."/>
            <person name="Peters L."/>
            <person name="Ovchinnikova G."/>
            <person name="Zhang X."/>
            <person name="Detter J.C."/>
            <person name="Han C."/>
            <person name="Tapia R."/>
            <person name="Land M."/>
            <person name="Hauser L."/>
            <person name="Kyrpides N."/>
            <person name="Ivanova N."/>
            <person name="Pagani I."/>
            <person name="Vogl K."/>
            <person name="Liu Z."/>
            <person name="Overmann J."/>
            <person name="Frigaard N.-U."/>
            <person name="Bryant D."/>
            <person name="Woyke T."/>
        </authorList>
    </citation>
    <scope>NUCLEOTIDE SEQUENCE [LARGE SCALE GENOMIC DNA]</scope>
    <source>
        <strain evidence="1 2">970</strain>
    </source>
</reference>
<dbReference type="STRING" id="631362.Thi970DRAFT_03424"/>
<dbReference type="HOGENOM" id="CLU_2511666_0_0_6"/>
<dbReference type="eggNOG" id="ENOG502ZDPU">
    <property type="taxonomic scope" value="Bacteria"/>
</dbReference>